<keyword evidence="3" id="KW-0808">Transferase</keyword>
<reference evidence="5" key="1">
    <citation type="submission" date="2017-07" db="EMBL/GenBank/DDBJ databases">
        <title>Taro Niue Genome Assembly and Annotation.</title>
        <authorList>
            <person name="Atibalentja N."/>
            <person name="Keating K."/>
            <person name="Fields C.J."/>
        </authorList>
    </citation>
    <scope>NUCLEOTIDE SEQUENCE</scope>
    <source>
        <strain evidence="5">Niue_2</strain>
        <tissue evidence="5">Leaf</tissue>
    </source>
</reference>
<protein>
    <recommendedName>
        <fullName evidence="7">Glycosyltransferase</fullName>
    </recommendedName>
</protein>
<organism evidence="5 6">
    <name type="scientific">Colocasia esculenta</name>
    <name type="common">Wild taro</name>
    <name type="synonym">Arum esculentum</name>
    <dbReference type="NCBI Taxonomy" id="4460"/>
    <lineage>
        <taxon>Eukaryota</taxon>
        <taxon>Viridiplantae</taxon>
        <taxon>Streptophyta</taxon>
        <taxon>Embryophyta</taxon>
        <taxon>Tracheophyta</taxon>
        <taxon>Spermatophyta</taxon>
        <taxon>Magnoliopsida</taxon>
        <taxon>Liliopsida</taxon>
        <taxon>Araceae</taxon>
        <taxon>Aroideae</taxon>
        <taxon>Colocasieae</taxon>
        <taxon>Colocasia</taxon>
    </lineage>
</organism>
<dbReference type="OrthoDB" id="5835829at2759"/>
<gene>
    <name evidence="5" type="ORF">Taro_002503</name>
</gene>
<evidence type="ECO:0000256" key="1">
    <source>
        <dbReference type="ARBA" id="ARBA00009995"/>
    </source>
</evidence>
<keyword evidence="2" id="KW-0328">Glycosyltransferase</keyword>
<dbReference type="PANTHER" id="PTHR48046">
    <property type="entry name" value="UDP-GLYCOSYLTRANSFERASE 72E1"/>
    <property type="match status" value="1"/>
</dbReference>
<dbReference type="FunFam" id="3.40.50.2000:FF:000056">
    <property type="entry name" value="Glycosyltransferase"/>
    <property type="match status" value="1"/>
</dbReference>
<dbReference type="Gene3D" id="3.40.50.2000">
    <property type="entry name" value="Glycogen Phosphorylase B"/>
    <property type="match status" value="3"/>
</dbReference>
<proteinExistence type="inferred from homology"/>
<accession>A0A843TNZ2</accession>
<dbReference type="CDD" id="cd03784">
    <property type="entry name" value="GT1_Gtf-like"/>
    <property type="match status" value="1"/>
</dbReference>
<comment type="similarity">
    <text evidence="1">Belongs to the UDP-glycosyltransferase family.</text>
</comment>
<comment type="caution">
    <text evidence="5">The sequence shown here is derived from an EMBL/GenBank/DDBJ whole genome shotgun (WGS) entry which is preliminary data.</text>
</comment>
<evidence type="ECO:0000256" key="4">
    <source>
        <dbReference type="SAM" id="MobiDB-lite"/>
    </source>
</evidence>
<evidence type="ECO:0000256" key="3">
    <source>
        <dbReference type="ARBA" id="ARBA00022679"/>
    </source>
</evidence>
<dbReference type="Proteomes" id="UP000652761">
    <property type="component" value="Unassembled WGS sequence"/>
</dbReference>
<dbReference type="AlphaFoldDB" id="A0A843TNZ2"/>
<dbReference type="InterPro" id="IPR002213">
    <property type="entry name" value="UDP_glucos_trans"/>
</dbReference>
<dbReference type="GO" id="GO:0008194">
    <property type="term" value="F:UDP-glycosyltransferase activity"/>
    <property type="evidence" value="ECO:0007669"/>
    <property type="project" value="InterPro"/>
</dbReference>
<evidence type="ECO:0000313" key="5">
    <source>
        <dbReference type="EMBL" id="MQL70219.1"/>
    </source>
</evidence>
<sequence length="448" mass="48653">MEADPAPHVAILPSPGIGHIIPLLAFGRRLVSVHGLRATVFIITTEASAAQSHLVRSAAHPDGLRLVELPPSTSDVPMDATIETRISVFVRDSLPSLRSALMASPRGPDVLVVDIFGTDAFDVADELGMYKTEDGYKWLLRHCRRFPMARGILVNTCAEMEPEPLAAMTEEPAFTEIPTPRVFPVGPLIHSAPDSPVDTYPLQWLDSQPEGSVLFVSFGSGGTLSAEQTAELGCGLELSGQRFLWVIRRPVGGSSAATFFTCGGDPDDPASYLPEGFTKRTEGRGFLLPSWAPQVAILRHPAVGGFMTHGGWNSILESLTHGVAMVVWPLYAEQRMNATKLEEELGVAVRVREVEEAAGGPVVRREEVERVARLLMEEGEERKAMKAKAAELREDFARVLGEGGSSRSSLARLVSEWRQKGFDDADFRRHLNAPRSSGSPDVSSSTVR</sequence>
<evidence type="ECO:0000313" key="6">
    <source>
        <dbReference type="Proteomes" id="UP000652761"/>
    </source>
</evidence>
<keyword evidence="6" id="KW-1185">Reference proteome</keyword>
<dbReference type="SUPFAM" id="SSF53756">
    <property type="entry name" value="UDP-Glycosyltransferase/glycogen phosphorylase"/>
    <property type="match status" value="1"/>
</dbReference>
<evidence type="ECO:0000256" key="2">
    <source>
        <dbReference type="ARBA" id="ARBA00022676"/>
    </source>
</evidence>
<dbReference type="Pfam" id="PF00201">
    <property type="entry name" value="UDPGT"/>
    <property type="match status" value="1"/>
</dbReference>
<evidence type="ECO:0008006" key="7">
    <source>
        <dbReference type="Google" id="ProtNLM"/>
    </source>
</evidence>
<dbReference type="PANTHER" id="PTHR48046:SF1">
    <property type="entry name" value="GLYCOSYLTRANSFERASE-RELATED"/>
    <property type="match status" value="1"/>
</dbReference>
<name>A0A843TNZ2_COLES</name>
<feature type="compositionally biased region" description="Low complexity" evidence="4">
    <location>
        <begin position="436"/>
        <end position="448"/>
    </location>
</feature>
<feature type="region of interest" description="Disordered" evidence="4">
    <location>
        <begin position="428"/>
        <end position="448"/>
    </location>
</feature>
<dbReference type="EMBL" id="NMUH01000060">
    <property type="protein sequence ID" value="MQL70219.1"/>
    <property type="molecule type" value="Genomic_DNA"/>
</dbReference>